<evidence type="ECO:0000256" key="2">
    <source>
        <dbReference type="ARBA" id="ARBA00009263"/>
    </source>
</evidence>
<keyword evidence="4 6" id="KW-0456">Lyase</keyword>
<accession>A0ABU9W3H1</accession>
<dbReference type="InterPro" id="IPR016040">
    <property type="entry name" value="NAD(P)-bd_dom"/>
</dbReference>
<organism evidence="6 7">
    <name type="scientific">Leifsonia stereocauli</name>
    <dbReference type="NCBI Taxonomy" id="3134136"/>
    <lineage>
        <taxon>Bacteria</taxon>
        <taxon>Bacillati</taxon>
        <taxon>Actinomycetota</taxon>
        <taxon>Actinomycetes</taxon>
        <taxon>Micrococcales</taxon>
        <taxon>Microbacteriaceae</taxon>
        <taxon>Leifsonia</taxon>
    </lineage>
</organism>
<name>A0ABU9W3H1_9MICO</name>
<dbReference type="Pfam" id="PF16363">
    <property type="entry name" value="GDP_Man_Dehyd"/>
    <property type="match status" value="1"/>
</dbReference>
<sequence length="322" mass="33967">MPTALITGITGQTGSYLGQQLVGDGWEVHGLVRSNDAQRTALAGLLPQATLHDGDLTDTDALRALVDLLEPDVIFNLGGLSSVAASWTHPVDTAEVTGLPVATLLDAAWRLRERTGRRVGFVQASSAEIFGAAETSPQNEQTPVRPTNPYGAAKAYGHHLVGVYRGLGLEASSCILFNHESPRRPETFVTRKITRGVARISLGLSDGITLGNLDAVRDWGHAPDYARAIGLAGTTTAGDYVVATGVPHSVRDFVAAAFDAVGIDDWSPLVQTDPAFVRPTDAIAQIGDARRAREVLGWIPTTGFAAIVAEMVASDLRDLSAG</sequence>
<gene>
    <name evidence="6" type="ORF">WJX64_08370</name>
</gene>
<dbReference type="RefSeq" id="WP_342112993.1">
    <property type="nucleotide sequence ID" value="NZ_JBCAUN010000001.1"/>
</dbReference>
<dbReference type="InterPro" id="IPR036291">
    <property type="entry name" value="NAD(P)-bd_dom_sf"/>
</dbReference>
<dbReference type="PANTHER" id="PTHR43715:SF1">
    <property type="entry name" value="GDP-MANNOSE 4,6 DEHYDRATASE"/>
    <property type="match status" value="1"/>
</dbReference>
<dbReference type="Proteomes" id="UP001425155">
    <property type="component" value="Unassembled WGS sequence"/>
</dbReference>
<comment type="similarity">
    <text evidence="2">Belongs to the NAD(P)-dependent epimerase/dehydratase family. GDP-mannose 4,6-dehydratase subfamily.</text>
</comment>
<comment type="cofactor">
    <cofactor evidence="1">
        <name>NADP(+)</name>
        <dbReference type="ChEBI" id="CHEBI:58349"/>
    </cofactor>
</comment>
<dbReference type="GO" id="GO:0008446">
    <property type="term" value="F:GDP-mannose 4,6-dehydratase activity"/>
    <property type="evidence" value="ECO:0007669"/>
    <property type="project" value="UniProtKB-EC"/>
</dbReference>
<evidence type="ECO:0000259" key="5">
    <source>
        <dbReference type="Pfam" id="PF16363"/>
    </source>
</evidence>
<evidence type="ECO:0000256" key="3">
    <source>
        <dbReference type="ARBA" id="ARBA00011989"/>
    </source>
</evidence>
<dbReference type="SUPFAM" id="SSF51735">
    <property type="entry name" value="NAD(P)-binding Rossmann-fold domains"/>
    <property type="match status" value="1"/>
</dbReference>
<dbReference type="CDD" id="cd05260">
    <property type="entry name" value="GDP_MD_SDR_e"/>
    <property type="match status" value="1"/>
</dbReference>
<keyword evidence="7" id="KW-1185">Reference proteome</keyword>
<feature type="domain" description="NAD(P)-binding" evidence="5">
    <location>
        <begin position="5"/>
        <end position="311"/>
    </location>
</feature>
<protein>
    <recommendedName>
        <fullName evidence="3">GDP-mannose 4,6-dehydratase</fullName>
        <ecNumber evidence="3">4.2.1.47</ecNumber>
    </recommendedName>
</protein>
<reference evidence="6 7" key="1">
    <citation type="submission" date="2024-03" db="EMBL/GenBank/DDBJ databases">
        <title>YIM 134122 draft genome.</title>
        <authorList>
            <person name="Zuo S."/>
            <person name="Xiong L."/>
        </authorList>
    </citation>
    <scope>NUCLEOTIDE SEQUENCE [LARGE SCALE GENOMIC DNA]</scope>
    <source>
        <strain evidence="6 7">YIM 134122</strain>
    </source>
</reference>
<evidence type="ECO:0000256" key="1">
    <source>
        <dbReference type="ARBA" id="ARBA00001937"/>
    </source>
</evidence>
<evidence type="ECO:0000313" key="6">
    <source>
        <dbReference type="EMBL" id="MEN1946557.1"/>
    </source>
</evidence>
<dbReference type="EMBL" id="JBCLVG010000001">
    <property type="protein sequence ID" value="MEN1946557.1"/>
    <property type="molecule type" value="Genomic_DNA"/>
</dbReference>
<comment type="caution">
    <text evidence="6">The sequence shown here is derived from an EMBL/GenBank/DDBJ whole genome shotgun (WGS) entry which is preliminary data.</text>
</comment>
<proteinExistence type="inferred from homology"/>
<dbReference type="InterPro" id="IPR006368">
    <property type="entry name" value="GDP_Man_deHydtase"/>
</dbReference>
<evidence type="ECO:0000313" key="7">
    <source>
        <dbReference type="Proteomes" id="UP001425155"/>
    </source>
</evidence>
<dbReference type="PANTHER" id="PTHR43715">
    <property type="entry name" value="GDP-MANNOSE 4,6-DEHYDRATASE"/>
    <property type="match status" value="1"/>
</dbReference>
<dbReference type="EC" id="4.2.1.47" evidence="3"/>
<dbReference type="Gene3D" id="3.40.50.720">
    <property type="entry name" value="NAD(P)-binding Rossmann-like Domain"/>
    <property type="match status" value="1"/>
</dbReference>
<evidence type="ECO:0000256" key="4">
    <source>
        <dbReference type="ARBA" id="ARBA00023239"/>
    </source>
</evidence>
<dbReference type="Gene3D" id="3.90.25.10">
    <property type="entry name" value="UDP-galactose 4-epimerase, domain 1"/>
    <property type="match status" value="1"/>
</dbReference>